<feature type="site" description="Important for channel permeability" evidence="7">
    <location>
        <position position="262"/>
    </location>
</feature>
<evidence type="ECO:0000256" key="8">
    <source>
        <dbReference type="SAM" id="Phobius"/>
    </source>
</evidence>
<feature type="transmembrane region" description="Helical" evidence="8">
    <location>
        <begin position="189"/>
        <end position="207"/>
    </location>
</feature>
<feature type="transmembrane region" description="Helical" evidence="8">
    <location>
        <begin position="252"/>
        <end position="275"/>
    </location>
</feature>
<sequence length="287" mass="30457">MPAVSHIYFKPLFRGIGQIMLQNNALTGLLFLAGIAVNSVEMFIAALIGLISGHLSATVLGTEAEHRQQGLYGFNGALTGLMICFFWPISVLNLLIICAAAMLTSVSMKLFLKCSVLPPFTAPFILSGWLILLLCDRGAAAVAIAGDVSFLSLVEALFKGLGQVMFQDNGISGLLFLAGLFVASKTAGSWALLATVVSVIAAFLMNFSDTRILSGLYSYNAVLVAVALSANKTISPVFVCLGILLTVLIAELFLMSGIIPLTAPFVIGAWCMLLIEQGVKNRMKSQT</sequence>
<feature type="transmembrane region" description="Helical" evidence="8">
    <location>
        <begin position="71"/>
        <end position="103"/>
    </location>
</feature>
<comment type="subcellular location">
    <subcellularLocation>
        <location evidence="1">Cell membrane</location>
        <topology evidence="1">Multi-pass membrane protein</topology>
    </subcellularLocation>
</comment>
<organism evidence="9 10">
    <name type="scientific">Amphritea balenae</name>
    <dbReference type="NCBI Taxonomy" id="452629"/>
    <lineage>
        <taxon>Bacteria</taxon>
        <taxon>Pseudomonadati</taxon>
        <taxon>Pseudomonadota</taxon>
        <taxon>Gammaproteobacteria</taxon>
        <taxon>Oceanospirillales</taxon>
        <taxon>Oceanospirillaceae</taxon>
        <taxon>Amphritea</taxon>
    </lineage>
</organism>
<feature type="transmembrane region" description="Helical" evidence="8">
    <location>
        <begin position="110"/>
        <end position="132"/>
    </location>
</feature>
<dbReference type="GO" id="GO:0015204">
    <property type="term" value="F:urea transmembrane transporter activity"/>
    <property type="evidence" value="ECO:0007669"/>
    <property type="project" value="InterPro"/>
</dbReference>
<reference evidence="9 10" key="1">
    <citation type="submission" date="2018-11" db="EMBL/GenBank/DDBJ databases">
        <title>The draft genome sequence of Amphritea balenae JAMM 1525T.</title>
        <authorList>
            <person name="Fang Z."/>
            <person name="Zhang Y."/>
            <person name="Han X."/>
        </authorList>
    </citation>
    <scope>NUCLEOTIDE SEQUENCE [LARGE SCALE GENOMIC DNA]</scope>
    <source>
        <strain evidence="9 10">JAMM 1525</strain>
    </source>
</reference>
<evidence type="ECO:0000256" key="5">
    <source>
        <dbReference type="ARBA" id="ARBA00022989"/>
    </source>
</evidence>
<keyword evidence="3" id="KW-1003">Cell membrane</keyword>
<comment type="caution">
    <text evidence="9">The sequence shown here is derived from an EMBL/GenBank/DDBJ whole genome shotgun (WGS) entry which is preliminary data.</text>
</comment>
<evidence type="ECO:0000256" key="4">
    <source>
        <dbReference type="ARBA" id="ARBA00022692"/>
    </source>
</evidence>
<evidence type="ECO:0000256" key="3">
    <source>
        <dbReference type="ARBA" id="ARBA00022475"/>
    </source>
</evidence>
<dbReference type="AlphaFoldDB" id="A0A3P1SYM8"/>
<dbReference type="EMBL" id="RQXV01000001">
    <property type="protein sequence ID" value="RRD01656.1"/>
    <property type="molecule type" value="Genomic_DNA"/>
</dbReference>
<feature type="transmembrane region" description="Helical" evidence="8">
    <location>
        <begin position="219"/>
        <end position="246"/>
    </location>
</feature>
<dbReference type="RefSeq" id="WP_124924729.1">
    <property type="nucleotide sequence ID" value="NZ_BMOH01000001.1"/>
</dbReference>
<protein>
    <submittedName>
        <fullName evidence="9">Urea transporter</fullName>
    </submittedName>
</protein>
<keyword evidence="5 8" id="KW-1133">Transmembrane helix</keyword>
<dbReference type="GO" id="GO:0005886">
    <property type="term" value="C:plasma membrane"/>
    <property type="evidence" value="ECO:0007669"/>
    <property type="project" value="UniProtKB-SubCell"/>
</dbReference>
<dbReference type="PIRSF" id="PIRSF016502">
    <property type="entry name" value="Urea_transporter"/>
    <property type="match status" value="1"/>
</dbReference>
<dbReference type="Gene3D" id="1.10.3430.10">
    <property type="entry name" value="Ammonium transporter AmtB like domains"/>
    <property type="match status" value="1"/>
</dbReference>
<name>A0A3P1SYM8_9GAMM</name>
<gene>
    <name evidence="9" type="ORF">EHS89_03625</name>
</gene>
<dbReference type="Proteomes" id="UP000267535">
    <property type="component" value="Unassembled WGS sequence"/>
</dbReference>
<comment type="similarity">
    <text evidence="2">Belongs to the urea transporter family.</text>
</comment>
<accession>A0A3P1SYM8</accession>
<dbReference type="PANTHER" id="PTHR10464">
    <property type="entry name" value="UREA TRANSPORTER"/>
    <property type="match status" value="1"/>
</dbReference>
<evidence type="ECO:0000313" key="10">
    <source>
        <dbReference type="Proteomes" id="UP000267535"/>
    </source>
</evidence>
<dbReference type="Pfam" id="PF03253">
    <property type="entry name" value="UT"/>
    <property type="match status" value="1"/>
</dbReference>
<dbReference type="OrthoDB" id="279428at2"/>
<proteinExistence type="inferred from homology"/>
<dbReference type="InterPro" id="IPR029020">
    <property type="entry name" value="Ammonium/urea_transptr"/>
</dbReference>
<feature type="transmembrane region" description="Helical" evidence="8">
    <location>
        <begin position="29"/>
        <end position="51"/>
    </location>
</feature>
<evidence type="ECO:0000256" key="7">
    <source>
        <dbReference type="PIRSR" id="PIRSR016502-1"/>
    </source>
</evidence>
<evidence type="ECO:0000256" key="1">
    <source>
        <dbReference type="ARBA" id="ARBA00004651"/>
    </source>
</evidence>
<evidence type="ECO:0000256" key="6">
    <source>
        <dbReference type="ARBA" id="ARBA00023136"/>
    </source>
</evidence>
<evidence type="ECO:0000313" key="9">
    <source>
        <dbReference type="EMBL" id="RRD01656.1"/>
    </source>
</evidence>
<keyword evidence="10" id="KW-1185">Reference proteome</keyword>
<keyword evidence="6 8" id="KW-0472">Membrane</keyword>
<keyword evidence="4 8" id="KW-0812">Transmembrane</keyword>
<evidence type="ECO:0000256" key="2">
    <source>
        <dbReference type="ARBA" id="ARBA00005914"/>
    </source>
</evidence>
<dbReference type="InterPro" id="IPR004937">
    <property type="entry name" value="Urea_transporter"/>
</dbReference>
<dbReference type="PANTHER" id="PTHR10464:SF4">
    <property type="entry name" value="UREA TRANSPORTER"/>
    <property type="match status" value="1"/>
</dbReference>